<dbReference type="SUPFAM" id="SSF50978">
    <property type="entry name" value="WD40 repeat-like"/>
    <property type="match status" value="2"/>
</dbReference>
<dbReference type="InterPro" id="IPR036322">
    <property type="entry name" value="WD40_repeat_dom_sf"/>
</dbReference>
<evidence type="ECO:0000256" key="1">
    <source>
        <dbReference type="ARBA" id="ARBA00022574"/>
    </source>
</evidence>
<accession>A0A8G0LNA6</accession>
<dbReference type="Proteomes" id="UP000826661">
    <property type="component" value="Chromosome V"/>
</dbReference>
<evidence type="ECO:0000313" key="6">
    <source>
        <dbReference type="EMBL" id="QYT03205.1"/>
    </source>
</evidence>
<dbReference type="InterPro" id="IPR019775">
    <property type="entry name" value="WD40_repeat_CS"/>
</dbReference>
<dbReference type="EMBL" id="CP075868">
    <property type="protein sequence ID" value="QYT03205.1"/>
    <property type="molecule type" value="Genomic_DNA"/>
</dbReference>
<dbReference type="InterPro" id="IPR001680">
    <property type="entry name" value="WD40_rpt"/>
</dbReference>
<proteinExistence type="predicted"/>
<reference evidence="6 7" key="1">
    <citation type="journal article" date="2021" name="BMC Genomics">
        <title>Telomere-to-telomere genome assembly of asparaginase-producing Trichoderma simmonsii.</title>
        <authorList>
            <person name="Chung D."/>
            <person name="Kwon Y.M."/>
            <person name="Yang Y."/>
        </authorList>
    </citation>
    <scope>NUCLEOTIDE SEQUENCE [LARGE SCALE GENOMIC DNA]</scope>
    <source>
        <strain evidence="6 7">GH-Sj1</strain>
    </source>
</reference>
<feature type="repeat" description="WD" evidence="3">
    <location>
        <begin position="1070"/>
        <end position="1102"/>
    </location>
</feature>
<evidence type="ECO:0000256" key="2">
    <source>
        <dbReference type="ARBA" id="ARBA00022737"/>
    </source>
</evidence>
<feature type="compositionally biased region" description="Polar residues" evidence="4">
    <location>
        <begin position="52"/>
        <end position="63"/>
    </location>
</feature>
<dbReference type="InterPro" id="IPR027417">
    <property type="entry name" value="P-loop_NTPase"/>
</dbReference>
<dbReference type="PANTHER" id="PTHR19848:SF8">
    <property type="entry name" value="F-BOX AND WD REPEAT DOMAIN CONTAINING 7"/>
    <property type="match status" value="1"/>
</dbReference>
<dbReference type="Pfam" id="PF00400">
    <property type="entry name" value="WD40"/>
    <property type="match status" value="7"/>
</dbReference>
<organism evidence="6 7">
    <name type="scientific">Trichoderma simmonsii</name>
    <dbReference type="NCBI Taxonomy" id="1491479"/>
    <lineage>
        <taxon>Eukaryota</taxon>
        <taxon>Fungi</taxon>
        <taxon>Dikarya</taxon>
        <taxon>Ascomycota</taxon>
        <taxon>Pezizomycotina</taxon>
        <taxon>Sordariomycetes</taxon>
        <taxon>Hypocreomycetidae</taxon>
        <taxon>Hypocreales</taxon>
        <taxon>Hypocreaceae</taxon>
        <taxon>Trichoderma</taxon>
    </lineage>
</organism>
<feature type="repeat" description="WD" evidence="3">
    <location>
        <begin position="1411"/>
        <end position="1450"/>
    </location>
</feature>
<feature type="compositionally biased region" description="Polar residues" evidence="4">
    <location>
        <begin position="115"/>
        <end position="127"/>
    </location>
</feature>
<feature type="region of interest" description="Disordered" evidence="4">
    <location>
        <begin position="115"/>
        <end position="135"/>
    </location>
</feature>
<feature type="compositionally biased region" description="Polar residues" evidence="4">
    <location>
        <begin position="26"/>
        <end position="45"/>
    </location>
</feature>
<feature type="repeat" description="WD" evidence="3">
    <location>
        <begin position="1460"/>
        <end position="1492"/>
    </location>
</feature>
<feature type="region of interest" description="Disordered" evidence="4">
    <location>
        <begin position="1"/>
        <end position="75"/>
    </location>
</feature>
<dbReference type="InterPro" id="IPR056884">
    <property type="entry name" value="NPHP3-like_N"/>
</dbReference>
<keyword evidence="7" id="KW-1185">Reference proteome</keyword>
<dbReference type="SMART" id="SM00320">
    <property type="entry name" value="WD40"/>
    <property type="match status" value="12"/>
</dbReference>
<dbReference type="PROSITE" id="PS00678">
    <property type="entry name" value="WD_REPEATS_1"/>
    <property type="match status" value="2"/>
</dbReference>
<feature type="repeat" description="WD" evidence="3">
    <location>
        <begin position="1211"/>
        <end position="1246"/>
    </location>
</feature>
<evidence type="ECO:0000259" key="5">
    <source>
        <dbReference type="PROSITE" id="PS50837"/>
    </source>
</evidence>
<dbReference type="Gene3D" id="3.40.50.300">
    <property type="entry name" value="P-loop containing nucleotide triphosphate hydrolases"/>
    <property type="match status" value="1"/>
</dbReference>
<dbReference type="PROSITE" id="PS50837">
    <property type="entry name" value="NACHT"/>
    <property type="match status" value="1"/>
</dbReference>
<feature type="repeat" description="WD" evidence="3">
    <location>
        <begin position="1029"/>
        <end position="1070"/>
    </location>
</feature>
<feature type="repeat" description="WD" evidence="3">
    <location>
        <begin position="1539"/>
        <end position="1575"/>
    </location>
</feature>
<evidence type="ECO:0000313" key="7">
    <source>
        <dbReference type="Proteomes" id="UP000826661"/>
    </source>
</evidence>
<gene>
    <name evidence="6" type="ORF">H0G86_010175</name>
</gene>
<dbReference type="InterPro" id="IPR031359">
    <property type="entry name" value="NACHT_N"/>
</dbReference>
<dbReference type="InterPro" id="IPR007111">
    <property type="entry name" value="NACHT_NTPase"/>
</dbReference>
<evidence type="ECO:0000256" key="3">
    <source>
        <dbReference type="PROSITE-ProRule" id="PRU00221"/>
    </source>
</evidence>
<dbReference type="Pfam" id="PF24883">
    <property type="entry name" value="NPHP3_N"/>
    <property type="match status" value="1"/>
</dbReference>
<feature type="domain" description="NACHT" evidence="5">
    <location>
        <begin position="403"/>
        <end position="550"/>
    </location>
</feature>
<dbReference type="Gene3D" id="2.130.10.10">
    <property type="entry name" value="YVTN repeat-like/Quinoprotein amine dehydrogenase"/>
    <property type="match status" value="4"/>
</dbReference>
<keyword evidence="2" id="KW-0677">Repeat</keyword>
<dbReference type="CDD" id="cd00200">
    <property type="entry name" value="WD40"/>
    <property type="match status" value="2"/>
</dbReference>
<keyword evidence="1 3" id="KW-0853">WD repeat</keyword>
<dbReference type="PANTHER" id="PTHR19848">
    <property type="entry name" value="WD40 REPEAT PROTEIN"/>
    <property type="match status" value="1"/>
</dbReference>
<sequence length="1666" mass="186492">MSEKPPSVFRRLRRKFKTEKDPVNGSKLSAASTPTVQSRAASPSRTAVHPTGLQQTDSVNITNGPELPQTKEPNLETLPSNAAERLWDEAYDAIKHEDAKLVEGYERILSQYLQGHGSTTDSDTSPPNAIIAGSPDARRQQMNELIRTGLDKTAREAKVKDGLGTAMGIVLSLKDMVSTAISAVPQASIAWSGVCIALGVLESAVKETASNRDGIEYVITRIRWYGNVSNVLIDESTLDGADLTGMKSELEKRLVELYKALLLYQMKSVCSYHRNRGYGFLRDLIKLDNWAVSVQNIQKAEDSLRQDAEVYGSQQSRSRLELIANHAKTQESEIKSIAKALEEQLRRQISAEDQTCLRELWSHDPYTEKKRIEDTKGGFLQDSFNWILENDHFCQWFEDPSRPLLWIRGDPGKGKTMLLCGIVDNLQKLAPSSLVSFFFCQATDERINNSISVLRGLIFSLVDQQRHLLKHLREHYARQGKSLFEPPSAWYALSDILRSLLSELNNNQKPTCLLVDALDECVNEDTSRLLDFIVKMSNEFPYVKWVVSSRNWPQIIDKLESLGPQAQLSLELNADSVAVAVQIYIKQKVSQLSESKGYKKDREEAVRKYLQENADGTFLWVALVCQNLQTVSAWNALSKLKAYPPGLDSFYQQMVNGLAKSSEAEICKRILAVVTVARQPLTLPELIAIAETPGELDEKIPAICDLIAQCGSFLTIRDEVVYFVHQSAKDFLVGTNTEQTLFLEIAKVNYYMVSRSLDLMSELLKRDMYNLSDLGIHIDDAQALDPNPLIAIGYSCVFWIDHFVESIMSKEKTTETEDIWQTLVDDTKAFIERKYLFWLEALSLLRRIPEGIMAMRKLQEVCKKKMIYDSTGLIRDAYRFILAAKRTIESFPLQIHPSALLICPITSQIRQQSLEDPATFFEMRHGMQIGWDSCIQTIDADVGERSCIAISPDGKLLASMSLSGTTIWDIATGSRLKTLKNPDEEFATFRRHDPYLLFSPNGQHLAAVDERWAGIIIWDIASSEPIQRLQGYMHLGCNLSFSPDGKHLASGSDEDTIIIWDLASGRRMRTLENTERVVLVSFSPNGKLMVSCSIGASIKIWDDTGKCIHEKTLDEAWETDPNIPNHCLKLRFSPDLSLLAFRNLNDDIKILDLSSFQYIKVIKWSRFINGEPCMTFLPNRQLAVTAANYPGLECNCIKVVDIDANKVLRTLRGHIRRIDSVEVSPDGSQLISASILDRTIRLWDIDPEAADSNMWEEHEKYDLPMAFSRDGSKFALASRENSITISHTATSSHVQTLIGHQGVIDCIDISSDGRVEDSITILHTATSSHVQTLIGHQGVIDCIDISSDGRVEDSITILHTATSSHVQTLIGIQGVIDCIDISSDGKLLASASSDNIVKIWNIAENACIQTLEGHTGRITSVKFSPDSQRLASNDHTIRIWDLVTSSYLTLIDCGYVTSRSIHFSQDGKILVSGSDYGHVKVWETIAGKCIQTWQHPIPNFIQSLSAAITPDGKTIAVNSANCLRIWSEIEGKYECVQTLEQHGRYATTMAFSPDGRQLIYGSSTDNTTKVWSFNNLPGSEATCRTFQCDQNSFLTSAFSETGSPVASELCLYGLDTKRRWLTRNGHKILCLPDDIRLRASTEFCFMVHGRIIAIHGGNNKLLMLAF</sequence>
<dbReference type="Pfam" id="PF17100">
    <property type="entry name" value="NACHT_N"/>
    <property type="match status" value="1"/>
</dbReference>
<evidence type="ECO:0000256" key="4">
    <source>
        <dbReference type="SAM" id="MobiDB-lite"/>
    </source>
</evidence>
<dbReference type="PROSITE" id="PS50082">
    <property type="entry name" value="WD_REPEATS_2"/>
    <property type="match status" value="7"/>
</dbReference>
<dbReference type="PROSITE" id="PS50294">
    <property type="entry name" value="WD_REPEATS_REGION"/>
    <property type="match status" value="4"/>
</dbReference>
<name>A0A8G0LNA6_9HYPO</name>
<feature type="repeat" description="WD" evidence="3">
    <location>
        <begin position="1369"/>
        <end position="1410"/>
    </location>
</feature>
<dbReference type="InterPro" id="IPR015943">
    <property type="entry name" value="WD40/YVTN_repeat-like_dom_sf"/>
</dbReference>
<protein>
    <recommendedName>
        <fullName evidence="5">NACHT domain-containing protein</fullName>
    </recommendedName>
</protein>
<dbReference type="SUPFAM" id="SSF52540">
    <property type="entry name" value="P-loop containing nucleoside triphosphate hydrolases"/>
    <property type="match status" value="1"/>
</dbReference>